<proteinExistence type="predicted"/>
<keyword evidence="3" id="KW-1185">Reference proteome</keyword>
<organism evidence="2 3">
    <name type="scientific">Flaviflexus equikiangi</name>
    <dbReference type="NCBI Taxonomy" id="2758573"/>
    <lineage>
        <taxon>Bacteria</taxon>
        <taxon>Bacillati</taxon>
        <taxon>Actinomycetota</taxon>
        <taxon>Actinomycetes</taxon>
        <taxon>Actinomycetales</taxon>
        <taxon>Actinomycetaceae</taxon>
        <taxon>Flaviflexus</taxon>
    </lineage>
</organism>
<dbReference type="SUPFAM" id="SSF55008">
    <property type="entry name" value="HMA, heavy metal-associated domain"/>
    <property type="match status" value="1"/>
</dbReference>
<feature type="domain" description="HMA" evidence="1">
    <location>
        <begin position="3"/>
        <end position="68"/>
    </location>
</feature>
<accession>A0ABS2TEL3</accession>
<dbReference type="Pfam" id="PF00403">
    <property type="entry name" value="HMA"/>
    <property type="match status" value="1"/>
</dbReference>
<dbReference type="CDD" id="cd00371">
    <property type="entry name" value="HMA"/>
    <property type="match status" value="1"/>
</dbReference>
<dbReference type="InterPro" id="IPR006121">
    <property type="entry name" value="HMA_dom"/>
</dbReference>
<dbReference type="Proteomes" id="UP000705983">
    <property type="component" value="Unassembled WGS sequence"/>
</dbReference>
<reference evidence="3" key="1">
    <citation type="submission" date="2021-02" db="EMBL/GenBank/DDBJ databases">
        <title>Leucobacter sp. CX169.</title>
        <authorList>
            <person name="Cheng Y."/>
        </authorList>
    </citation>
    <scope>NUCLEOTIDE SEQUENCE [LARGE SCALE GENOMIC DNA]</scope>
    <source>
        <strain evidence="3">JY899</strain>
    </source>
</reference>
<dbReference type="Gene3D" id="3.30.70.100">
    <property type="match status" value="1"/>
</dbReference>
<name>A0ABS2TEL3_9ACTO</name>
<dbReference type="EMBL" id="JAFFJS010000002">
    <property type="protein sequence ID" value="MBM9432798.1"/>
    <property type="molecule type" value="Genomic_DNA"/>
</dbReference>
<dbReference type="InterPro" id="IPR036163">
    <property type="entry name" value="HMA_dom_sf"/>
</dbReference>
<evidence type="ECO:0000313" key="3">
    <source>
        <dbReference type="Proteomes" id="UP000705983"/>
    </source>
</evidence>
<dbReference type="PROSITE" id="PS50846">
    <property type="entry name" value="HMA_2"/>
    <property type="match status" value="1"/>
</dbReference>
<protein>
    <submittedName>
        <fullName evidence="2">Heavy-metal-associated domain-containing protein</fullName>
    </submittedName>
</protein>
<sequence length="72" mass="7827">MTMTTLLRAEGFSCPSCVDKLEKALNRVDGVEDTTVHFTTGRITVDHDDTVDPQALADIVTKNGYPARVSAM</sequence>
<gene>
    <name evidence="2" type="ORF">JVW63_03655</name>
</gene>
<evidence type="ECO:0000313" key="2">
    <source>
        <dbReference type="EMBL" id="MBM9432798.1"/>
    </source>
</evidence>
<evidence type="ECO:0000259" key="1">
    <source>
        <dbReference type="PROSITE" id="PS50846"/>
    </source>
</evidence>
<comment type="caution">
    <text evidence="2">The sequence shown here is derived from an EMBL/GenBank/DDBJ whole genome shotgun (WGS) entry which is preliminary data.</text>
</comment>